<dbReference type="Pfam" id="PF03004">
    <property type="entry name" value="Transposase_24"/>
    <property type="match status" value="1"/>
</dbReference>
<accession>A0A2Z6PEX1</accession>
<organism evidence="2 3">
    <name type="scientific">Trifolium subterraneum</name>
    <name type="common">Subterranean clover</name>
    <dbReference type="NCBI Taxonomy" id="3900"/>
    <lineage>
        <taxon>Eukaryota</taxon>
        <taxon>Viridiplantae</taxon>
        <taxon>Streptophyta</taxon>
        <taxon>Embryophyta</taxon>
        <taxon>Tracheophyta</taxon>
        <taxon>Spermatophyta</taxon>
        <taxon>Magnoliopsida</taxon>
        <taxon>eudicotyledons</taxon>
        <taxon>Gunneridae</taxon>
        <taxon>Pentapetalae</taxon>
        <taxon>rosids</taxon>
        <taxon>fabids</taxon>
        <taxon>Fabales</taxon>
        <taxon>Fabaceae</taxon>
        <taxon>Papilionoideae</taxon>
        <taxon>50 kb inversion clade</taxon>
        <taxon>NPAAA clade</taxon>
        <taxon>Hologalegina</taxon>
        <taxon>IRL clade</taxon>
        <taxon>Trifolieae</taxon>
        <taxon>Trifolium</taxon>
    </lineage>
</organism>
<evidence type="ECO:0000313" key="2">
    <source>
        <dbReference type="EMBL" id="GAU48222.1"/>
    </source>
</evidence>
<dbReference type="InterPro" id="IPR004252">
    <property type="entry name" value="Probable_transposase_24"/>
</dbReference>
<protein>
    <submittedName>
        <fullName evidence="2">Uncharacterized protein</fullName>
    </submittedName>
</protein>
<dbReference type="EMBL" id="DF974396">
    <property type="protein sequence ID" value="GAU48222.1"/>
    <property type="molecule type" value="Genomic_DNA"/>
</dbReference>
<feature type="compositionally biased region" description="Basic and acidic residues" evidence="1">
    <location>
        <begin position="43"/>
        <end position="56"/>
    </location>
</feature>
<keyword evidence="3" id="KW-1185">Reference proteome</keyword>
<gene>
    <name evidence="2" type="ORF">TSUD_371220</name>
</gene>
<reference evidence="3" key="1">
    <citation type="journal article" date="2017" name="Front. Plant Sci.">
        <title>Climate Clever Clovers: New Paradigm to Reduce the Environmental Footprint of Ruminants by Breeding Low Methanogenic Forages Utilizing Haplotype Variation.</title>
        <authorList>
            <person name="Kaur P."/>
            <person name="Appels R."/>
            <person name="Bayer P.E."/>
            <person name="Keeble-Gagnere G."/>
            <person name="Wang J."/>
            <person name="Hirakawa H."/>
            <person name="Shirasawa K."/>
            <person name="Vercoe P."/>
            <person name="Stefanova K."/>
            <person name="Durmic Z."/>
            <person name="Nichols P."/>
            <person name="Revell C."/>
            <person name="Isobe S.N."/>
            <person name="Edwards D."/>
            <person name="Erskine W."/>
        </authorList>
    </citation>
    <scope>NUCLEOTIDE SEQUENCE [LARGE SCALE GENOMIC DNA]</scope>
    <source>
        <strain evidence="3">cv. Daliak</strain>
    </source>
</reference>
<proteinExistence type="predicted"/>
<sequence length="430" mass="49490">MRKLSGGIRHSQRRGQCDPPKPSQSCTSPTAPPPPHMSISPGVKHDQSKRESRGLTEADEYYADNDSEDEGIQVIRKRKYQQQSLRQETTSMSSSRGSHDRRKVISVEVVSNPRRFVPQTVTRDIMSRVITSMPTPAEKWKDYSIETKDELFKDFMASIYLLEGKYKFPSNYDRNMARTVWEKTCMDRYPDHLKNARKVALREVNSTDLVDTKGHGPKGMKAEVWDGLVDIWLKPEWKKKSDANRCNRASLPNAVLHTGGSINFGEHKKRMVRLHITISPLFSIFPYLKLIIEEELKHEVSYRDVYDRVHKKKSGEYISQRSRTYIESYDTAMLEKYGQDLSTHPIVDSKVWTKSFGYKKARQTFVRRSLDLDGSVSASSAEANRIVTSEEFIKNTVDRAMTSFVQLQLTPMLEPIISMIQTMHKAPMQC</sequence>
<dbReference type="AlphaFoldDB" id="A0A2Z6PEX1"/>
<evidence type="ECO:0000313" key="3">
    <source>
        <dbReference type="Proteomes" id="UP000242715"/>
    </source>
</evidence>
<feature type="compositionally biased region" description="Polar residues" evidence="1">
    <location>
        <begin position="81"/>
        <end position="96"/>
    </location>
</feature>
<dbReference type="OrthoDB" id="1705129at2759"/>
<dbReference type="Proteomes" id="UP000242715">
    <property type="component" value="Unassembled WGS sequence"/>
</dbReference>
<evidence type="ECO:0000256" key="1">
    <source>
        <dbReference type="SAM" id="MobiDB-lite"/>
    </source>
</evidence>
<name>A0A2Z6PEX1_TRISU</name>
<feature type="region of interest" description="Disordered" evidence="1">
    <location>
        <begin position="1"/>
        <end position="102"/>
    </location>
</feature>
<feature type="compositionally biased region" description="Acidic residues" evidence="1">
    <location>
        <begin position="57"/>
        <end position="71"/>
    </location>
</feature>